<evidence type="ECO:0000256" key="9">
    <source>
        <dbReference type="SAM" id="Phobius"/>
    </source>
</evidence>
<keyword evidence="4 9" id="KW-0812">Transmembrane</keyword>
<dbReference type="AlphaFoldDB" id="A0A934W481"/>
<dbReference type="PANTHER" id="PTHR30329">
    <property type="entry name" value="STATOR ELEMENT OF FLAGELLAR MOTOR COMPLEX"/>
    <property type="match status" value="1"/>
</dbReference>
<dbReference type="EMBL" id="JAEPES010000004">
    <property type="protein sequence ID" value="MBK4348676.1"/>
    <property type="molecule type" value="Genomic_DNA"/>
</dbReference>
<evidence type="ECO:0000256" key="8">
    <source>
        <dbReference type="SAM" id="MobiDB-lite"/>
    </source>
</evidence>
<dbReference type="Pfam" id="PF13677">
    <property type="entry name" value="MotB_plug"/>
    <property type="match status" value="1"/>
</dbReference>
<proteinExistence type="inferred from homology"/>
<keyword evidence="6 7" id="KW-0472">Membrane</keyword>
<evidence type="ECO:0000313" key="11">
    <source>
        <dbReference type="EMBL" id="MBK4348676.1"/>
    </source>
</evidence>
<gene>
    <name evidence="11" type="ORF">IV501_13620</name>
</gene>
<keyword evidence="5 9" id="KW-1133">Transmembrane helix</keyword>
<feature type="transmembrane region" description="Helical" evidence="9">
    <location>
        <begin position="26"/>
        <end position="46"/>
    </location>
</feature>
<evidence type="ECO:0000256" key="7">
    <source>
        <dbReference type="PROSITE-ProRule" id="PRU00473"/>
    </source>
</evidence>
<sequence>MSTPRGRRQKHEEHEEHVDERWMASYMDMVTVLMCMFIVLFAMSTVDANKFDQLRNSLATGFGQKNVGKIDTAQGTVVPADKVDSKDQGFTSLDLALKEVKDLTDLEDKINASLASKGLQNTVDYQIDQRGLTIRLVDSQTFFESNSVALVGVAPSVLDSIAAVLAPSKYSVSVEGHADIRHPEPPYPTNWELSSGRAVEVTRRMVELGGIPGARISAVGYGDSRPLAPGDSPEAMAQNRRVDIVAISDAPEAVRALIPDALVESNKPPGEQVPEKSPSKTPEKPTTKESGGHAAGTPPDQGAAHKTSPFALPGATAGR</sequence>
<dbReference type="GO" id="GO:0005886">
    <property type="term" value="C:plasma membrane"/>
    <property type="evidence" value="ECO:0007669"/>
    <property type="project" value="UniProtKB-SubCell"/>
</dbReference>
<reference evidence="11" key="1">
    <citation type="submission" date="2021-01" db="EMBL/GenBank/DDBJ databases">
        <title>Lacisediminihabitans sp. nov. strain G11-30, isolated from Antarctic Soil.</title>
        <authorList>
            <person name="Li J."/>
        </authorList>
    </citation>
    <scope>NUCLEOTIDE SEQUENCE</scope>
    <source>
        <strain evidence="11">G11-30</strain>
    </source>
</reference>
<organism evidence="11 12">
    <name type="scientific">Lacisediminihabitans changchengi</name>
    <dbReference type="NCBI Taxonomy" id="2787634"/>
    <lineage>
        <taxon>Bacteria</taxon>
        <taxon>Bacillati</taxon>
        <taxon>Actinomycetota</taxon>
        <taxon>Actinomycetes</taxon>
        <taxon>Micrococcales</taxon>
        <taxon>Microbacteriaceae</taxon>
        <taxon>Lacisediminihabitans</taxon>
    </lineage>
</organism>
<evidence type="ECO:0000256" key="5">
    <source>
        <dbReference type="ARBA" id="ARBA00022989"/>
    </source>
</evidence>
<dbReference type="PANTHER" id="PTHR30329:SF21">
    <property type="entry name" value="LIPOPROTEIN YIAD-RELATED"/>
    <property type="match status" value="1"/>
</dbReference>
<feature type="region of interest" description="Disordered" evidence="8">
    <location>
        <begin position="262"/>
        <end position="319"/>
    </location>
</feature>
<evidence type="ECO:0000259" key="10">
    <source>
        <dbReference type="PROSITE" id="PS51123"/>
    </source>
</evidence>
<keyword evidence="3" id="KW-1003">Cell membrane</keyword>
<dbReference type="Pfam" id="PF00691">
    <property type="entry name" value="OmpA"/>
    <property type="match status" value="1"/>
</dbReference>
<dbReference type="InterPro" id="IPR006665">
    <property type="entry name" value="OmpA-like"/>
</dbReference>
<dbReference type="InterPro" id="IPR036737">
    <property type="entry name" value="OmpA-like_sf"/>
</dbReference>
<dbReference type="InterPro" id="IPR025713">
    <property type="entry name" value="MotB-like_N_dom"/>
</dbReference>
<evidence type="ECO:0000256" key="2">
    <source>
        <dbReference type="ARBA" id="ARBA00008914"/>
    </source>
</evidence>
<protein>
    <submittedName>
        <fullName evidence="11">Flagellar motor protein MotB</fullName>
    </submittedName>
</protein>
<evidence type="ECO:0000256" key="1">
    <source>
        <dbReference type="ARBA" id="ARBA00004162"/>
    </source>
</evidence>
<name>A0A934W481_9MICO</name>
<evidence type="ECO:0000256" key="3">
    <source>
        <dbReference type="ARBA" id="ARBA00022475"/>
    </source>
</evidence>
<comment type="similarity">
    <text evidence="2">Belongs to the MotB family.</text>
</comment>
<keyword evidence="11" id="KW-0282">Flagellum</keyword>
<comment type="subcellular location">
    <subcellularLocation>
        <location evidence="1">Cell membrane</location>
        <topology evidence="1">Single-pass membrane protein</topology>
    </subcellularLocation>
</comment>
<keyword evidence="12" id="KW-1185">Reference proteome</keyword>
<dbReference type="PROSITE" id="PS51123">
    <property type="entry name" value="OMPA_2"/>
    <property type="match status" value="1"/>
</dbReference>
<feature type="domain" description="OmpA-like" evidence="10">
    <location>
        <begin position="130"/>
        <end position="250"/>
    </location>
</feature>
<dbReference type="InterPro" id="IPR050330">
    <property type="entry name" value="Bact_OuterMem_StrucFunc"/>
</dbReference>
<evidence type="ECO:0000256" key="6">
    <source>
        <dbReference type="ARBA" id="ARBA00023136"/>
    </source>
</evidence>
<accession>A0A934W481</accession>
<dbReference type="Gene3D" id="3.30.1330.60">
    <property type="entry name" value="OmpA-like domain"/>
    <property type="match status" value="1"/>
</dbReference>
<evidence type="ECO:0000313" key="12">
    <source>
        <dbReference type="Proteomes" id="UP000636458"/>
    </source>
</evidence>
<feature type="compositionally biased region" description="Basic and acidic residues" evidence="8">
    <location>
        <begin position="273"/>
        <end position="291"/>
    </location>
</feature>
<dbReference type="RefSeq" id="WP_200556864.1">
    <property type="nucleotide sequence ID" value="NZ_JAEPES010000004.1"/>
</dbReference>
<keyword evidence="11" id="KW-0966">Cell projection</keyword>
<comment type="caution">
    <text evidence="11">The sequence shown here is derived from an EMBL/GenBank/DDBJ whole genome shotgun (WGS) entry which is preliminary data.</text>
</comment>
<dbReference type="SUPFAM" id="SSF103088">
    <property type="entry name" value="OmpA-like"/>
    <property type="match status" value="1"/>
</dbReference>
<dbReference type="Proteomes" id="UP000636458">
    <property type="component" value="Unassembled WGS sequence"/>
</dbReference>
<keyword evidence="11" id="KW-0969">Cilium</keyword>
<evidence type="ECO:0000256" key="4">
    <source>
        <dbReference type="ARBA" id="ARBA00022692"/>
    </source>
</evidence>
<dbReference type="CDD" id="cd07185">
    <property type="entry name" value="OmpA_C-like"/>
    <property type="match status" value="1"/>
</dbReference>